<evidence type="ECO:0000256" key="5">
    <source>
        <dbReference type="ARBA" id="ARBA00022692"/>
    </source>
</evidence>
<keyword evidence="6 8" id="KW-1133">Transmembrane helix</keyword>
<feature type="transmembrane region" description="Helical" evidence="8">
    <location>
        <begin position="302"/>
        <end position="327"/>
    </location>
</feature>
<keyword evidence="3" id="KW-1003">Cell membrane</keyword>
<dbReference type="CDD" id="cd00065">
    <property type="entry name" value="FYVE_like_SF"/>
    <property type="match status" value="1"/>
</dbReference>
<dbReference type="NCBIfam" id="TIGR00155">
    <property type="entry name" value="pqiA_fam"/>
    <property type="match status" value="1"/>
</dbReference>
<dbReference type="GO" id="GO:0005886">
    <property type="term" value="C:plasma membrane"/>
    <property type="evidence" value="ECO:0007669"/>
    <property type="project" value="UniProtKB-SubCell"/>
</dbReference>
<evidence type="ECO:0000256" key="2">
    <source>
        <dbReference type="ARBA" id="ARBA00007555"/>
    </source>
</evidence>
<proteinExistence type="inferred from homology"/>
<dbReference type="PANTHER" id="PTHR30462">
    <property type="entry name" value="INTERMEMBRANE TRANSPORT PROTEIN PQIB-RELATED"/>
    <property type="match status" value="1"/>
</dbReference>
<name>A0A084IR99_SALHC</name>
<protein>
    <submittedName>
        <fullName evidence="9">PqiA family integral membrane protein</fullName>
    </submittedName>
</protein>
<evidence type="ECO:0000256" key="3">
    <source>
        <dbReference type="ARBA" id="ARBA00022475"/>
    </source>
</evidence>
<reference evidence="9 10" key="1">
    <citation type="submission" date="2013-03" db="EMBL/GenBank/DDBJ databases">
        <title>Salinisphaera hydrothermalis C41B8 Genome Sequencing.</title>
        <authorList>
            <person name="Li C."/>
            <person name="Lai Q."/>
            <person name="Shao Z."/>
        </authorList>
    </citation>
    <scope>NUCLEOTIDE SEQUENCE [LARGE SCALE GENOMIC DNA]</scope>
    <source>
        <strain evidence="9 10">C41B8</strain>
    </source>
</reference>
<dbReference type="InterPro" id="IPR051800">
    <property type="entry name" value="PqiA-PqiB_transport"/>
</dbReference>
<organism evidence="9 10">
    <name type="scientific">Salinisphaera hydrothermalis (strain C41B8)</name>
    <dbReference type="NCBI Taxonomy" id="1304275"/>
    <lineage>
        <taxon>Bacteria</taxon>
        <taxon>Pseudomonadati</taxon>
        <taxon>Pseudomonadota</taxon>
        <taxon>Gammaproteobacteria</taxon>
        <taxon>Salinisphaerales</taxon>
        <taxon>Salinisphaeraceae</taxon>
        <taxon>Salinisphaera</taxon>
    </lineage>
</organism>
<dbReference type="InterPro" id="IPR007498">
    <property type="entry name" value="PqiA-like"/>
</dbReference>
<comment type="caution">
    <text evidence="9">The sequence shown here is derived from an EMBL/GenBank/DDBJ whole genome shotgun (WGS) entry which is preliminary data.</text>
</comment>
<feature type="transmembrane region" description="Helical" evidence="8">
    <location>
        <begin position="251"/>
        <end position="271"/>
    </location>
</feature>
<dbReference type="Proteomes" id="UP000028302">
    <property type="component" value="Unassembled WGS sequence"/>
</dbReference>
<dbReference type="EMBL" id="APNK01000001">
    <property type="protein sequence ID" value="KEZ79233.1"/>
    <property type="molecule type" value="Genomic_DNA"/>
</dbReference>
<dbReference type="RefSeq" id="WP_051882603.1">
    <property type="nucleotide sequence ID" value="NZ_APNK01000001.1"/>
</dbReference>
<sequence>MSRLALCRECDWVSRLPPRRPGQQAHCPRCGHHLTGVAQRDAQAPMAWAIAALIALGLVFVFPFLGFSTHGVGHVMNFGDTVSALIGDDYGALAAVLLATTVGFPGVYLAALIYLCIAAGRNRRPLPGVVPLARLLRPLEPWMMSDVFIVGVLVSLIKIVSLADIHIRASFVAFCVYSLLLLRTLTLIDWTALWDAVAPVPAPGRDIRSGATGRSQSLVACAACDTPFVANRHHRCPRCGKRHHVFRVDRIQLTWALLVTSALLYIPANIYPVLSTITLGNAQPQTIAGGVLHLAEAGDWPIAAVIFVASIVVPISKIVALGWLCIAAQGRPGASLSRTRAYRLTEKIGRWSMIDVFVVAVLATLVQAGALMSIEPGRGAVAFAGVVILTMIAALTFDTRLLWPDSAYPDPDTESSA</sequence>
<comment type="similarity">
    <text evidence="2">Belongs to the PqiA family.</text>
</comment>
<evidence type="ECO:0000256" key="6">
    <source>
        <dbReference type="ARBA" id="ARBA00022989"/>
    </source>
</evidence>
<comment type="subcellular location">
    <subcellularLocation>
        <location evidence="1">Cell inner membrane</location>
        <topology evidence="1">Multi-pass membrane protein</topology>
    </subcellularLocation>
</comment>
<evidence type="ECO:0000256" key="1">
    <source>
        <dbReference type="ARBA" id="ARBA00004429"/>
    </source>
</evidence>
<feature type="transmembrane region" description="Helical" evidence="8">
    <location>
        <begin position="47"/>
        <end position="70"/>
    </location>
</feature>
<accession>A0A084IR99</accession>
<dbReference type="PANTHER" id="PTHR30462:SF3">
    <property type="entry name" value="INTERMEMBRANE TRANSPORT PROTEIN PQIA"/>
    <property type="match status" value="1"/>
</dbReference>
<keyword evidence="10" id="KW-1185">Reference proteome</keyword>
<keyword evidence="5 8" id="KW-0812">Transmembrane</keyword>
<evidence type="ECO:0000256" key="8">
    <source>
        <dbReference type="SAM" id="Phobius"/>
    </source>
</evidence>
<dbReference type="Pfam" id="PF04403">
    <property type="entry name" value="PqiA"/>
    <property type="match status" value="2"/>
</dbReference>
<feature type="transmembrane region" description="Helical" evidence="8">
    <location>
        <begin position="90"/>
        <end position="120"/>
    </location>
</feature>
<evidence type="ECO:0000313" key="9">
    <source>
        <dbReference type="EMBL" id="KEZ79233.1"/>
    </source>
</evidence>
<evidence type="ECO:0000256" key="4">
    <source>
        <dbReference type="ARBA" id="ARBA00022519"/>
    </source>
</evidence>
<dbReference type="PATRIC" id="fig|1304275.5.peg.149"/>
<dbReference type="eggNOG" id="COG2995">
    <property type="taxonomic scope" value="Bacteria"/>
</dbReference>
<keyword evidence="7 8" id="KW-0472">Membrane</keyword>
<keyword evidence="4" id="KW-0997">Cell inner membrane</keyword>
<gene>
    <name evidence="9" type="ORF">C41B8_00750</name>
</gene>
<dbReference type="AlphaFoldDB" id="A0A084IR99"/>
<evidence type="ECO:0000256" key="7">
    <source>
        <dbReference type="ARBA" id="ARBA00023136"/>
    </source>
</evidence>
<feature type="transmembrane region" description="Helical" evidence="8">
    <location>
        <begin position="348"/>
        <end position="374"/>
    </location>
</feature>
<evidence type="ECO:0000313" key="10">
    <source>
        <dbReference type="Proteomes" id="UP000028302"/>
    </source>
</evidence>
<dbReference type="STRING" id="1304275.C41B8_00750"/>
<dbReference type="InterPro" id="IPR005219">
    <property type="entry name" value="PqiA-like_proteobact"/>
</dbReference>
<feature type="transmembrane region" description="Helical" evidence="8">
    <location>
        <begin position="380"/>
        <end position="397"/>
    </location>
</feature>